<sequence length="61" mass="6631">MLSPRSRVDAGGRALLTAIDAEVDRIAAEEDPKQPAEIAWLVKRLGSLYARIHLVSAHHSA</sequence>
<organism evidence="1 2">
    <name type="scientific">Mycobacteroides chelonae</name>
    <name type="common">Mycobacterium chelonae</name>
    <dbReference type="NCBI Taxonomy" id="1774"/>
    <lineage>
        <taxon>Bacteria</taxon>
        <taxon>Bacillati</taxon>
        <taxon>Actinomycetota</taxon>
        <taxon>Actinomycetes</taxon>
        <taxon>Mycobacteriales</taxon>
        <taxon>Mycobacteriaceae</taxon>
        <taxon>Mycobacteroides</taxon>
    </lineage>
</organism>
<dbReference type="EMBL" id="MLIQ01000014">
    <property type="protein sequence ID" value="OHU57121.1"/>
    <property type="molecule type" value="Genomic_DNA"/>
</dbReference>
<dbReference type="Proteomes" id="UP000180043">
    <property type="component" value="Unassembled WGS sequence"/>
</dbReference>
<gene>
    <name evidence="1" type="ORF">BKG82_13105</name>
</gene>
<proteinExistence type="predicted"/>
<name>A0A1S1LQW9_MYCCH</name>
<reference evidence="1 2" key="1">
    <citation type="submission" date="2016-10" db="EMBL/GenBank/DDBJ databases">
        <title>Evaluation of Human, Veterinary and Environmental Mycobacterium chelonae Isolates by Core Genome Phylogenomic Analysis, Targeted Gene Comparison, and Anti-microbial Susceptibility Patterns: A Tale of Mistaken Identities.</title>
        <authorList>
            <person name="Fogelson S.B."/>
            <person name="Camus A.C."/>
            <person name="Lorenz W."/>
            <person name="Vasireddy R."/>
            <person name="Vasireddy S."/>
            <person name="Smith T."/>
            <person name="Brown-Elliott B.A."/>
            <person name="Wallace R.J.Jr."/>
            <person name="Hasan N.A."/>
            <person name="Reischl U."/>
            <person name="Sanchez S."/>
        </authorList>
    </citation>
    <scope>NUCLEOTIDE SEQUENCE [LARGE SCALE GENOMIC DNA]</scope>
    <source>
        <strain evidence="1 2">15515</strain>
    </source>
</reference>
<protein>
    <submittedName>
        <fullName evidence="1">Uncharacterized protein</fullName>
    </submittedName>
</protein>
<comment type="caution">
    <text evidence="1">The sequence shown here is derived from an EMBL/GenBank/DDBJ whole genome shotgun (WGS) entry which is preliminary data.</text>
</comment>
<evidence type="ECO:0000313" key="1">
    <source>
        <dbReference type="EMBL" id="OHU57121.1"/>
    </source>
</evidence>
<accession>A0A1S1LQW9</accession>
<dbReference type="AlphaFoldDB" id="A0A1S1LQW9"/>
<evidence type="ECO:0000313" key="2">
    <source>
        <dbReference type="Proteomes" id="UP000180043"/>
    </source>
</evidence>